<comment type="caution">
    <text evidence="3">The sequence shown here is derived from an EMBL/GenBank/DDBJ whole genome shotgun (WGS) entry which is preliminary data.</text>
</comment>
<name>A0A371WZE0_9HYPH</name>
<keyword evidence="4" id="KW-1185">Reference proteome</keyword>
<dbReference type="SUPFAM" id="SSF52833">
    <property type="entry name" value="Thioredoxin-like"/>
    <property type="match status" value="1"/>
</dbReference>
<gene>
    <name evidence="3" type="ORF">DYI37_16035</name>
</gene>
<sequence length="255" mass="27283">MRSLSRFLLSTLLATSALSLPAAAQSSFDDTQKSDIEAIVRAYLVEHPEVIVEAMTALRDKQDAEQKVAQAGVIESAREALTNAPEGMVLGNPDGDVTITEFFDYNCGYCRQALADMTELIEEDDEIRFVLKEFPILGPGSLEASRVAMAVRDLSPDDYQAFHTTLLGKRGGADKASALAVAEDLGIDTAKIEEKLAVSANMGALQEVQVLANDLQINGTPTYVIGNEVLQARIGVDGLRTIVASMRECGAVSCG</sequence>
<feature type="domain" description="Thioredoxin" evidence="2">
    <location>
        <begin position="69"/>
        <end position="248"/>
    </location>
</feature>
<dbReference type="OrthoDB" id="9780147at2"/>
<feature type="signal peptide" evidence="1">
    <location>
        <begin position="1"/>
        <end position="24"/>
    </location>
</feature>
<dbReference type="PROSITE" id="PS51352">
    <property type="entry name" value="THIOREDOXIN_2"/>
    <property type="match status" value="1"/>
</dbReference>
<dbReference type="GO" id="GO:0016491">
    <property type="term" value="F:oxidoreductase activity"/>
    <property type="evidence" value="ECO:0007669"/>
    <property type="project" value="InterPro"/>
</dbReference>
<dbReference type="CDD" id="cd03023">
    <property type="entry name" value="DsbA_Com1_like"/>
    <property type="match status" value="1"/>
</dbReference>
<reference evidence="3 4" key="1">
    <citation type="submission" date="2018-08" db="EMBL/GenBank/DDBJ databases">
        <title>Fulvimarina sp. 85, whole genome shotgun sequence.</title>
        <authorList>
            <person name="Tuo L."/>
        </authorList>
    </citation>
    <scope>NUCLEOTIDE SEQUENCE [LARGE SCALE GENOMIC DNA]</scope>
    <source>
        <strain evidence="3 4">85</strain>
    </source>
</reference>
<dbReference type="AlphaFoldDB" id="A0A371WZE0"/>
<dbReference type="Pfam" id="PF01323">
    <property type="entry name" value="DSBA"/>
    <property type="match status" value="1"/>
</dbReference>
<keyword evidence="1" id="KW-0732">Signal</keyword>
<dbReference type="Proteomes" id="UP000264310">
    <property type="component" value="Unassembled WGS sequence"/>
</dbReference>
<proteinExistence type="predicted"/>
<feature type="chain" id="PRO_5016688124" evidence="1">
    <location>
        <begin position="25"/>
        <end position="255"/>
    </location>
</feature>
<protein>
    <submittedName>
        <fullName evidence="3">DsbA family protein</fullName>
    </submittedName>
</protein>
<dbReference type="Gene3D" id="3.40.30.10">
    <property type="entry name" value="Glutaredoxin"/>
    <property type="match status" value="1"/>
</dbReference>
<dbReference type="InterPro" id="IPR036249">
    <property type="entry name" value="Thioredoxin-like_sf"/>
</dbReference>
<evidence type="ECO:0000259" key="2">
    <source>
        <dbReference type="PROSITE" id="PS51352"/>
    </source>
</evidence>
<dbReference type="InterPro" id="IPR013766">
    <property type="entry name" value="Thioredoxin_domain"/>
</dbReference>
<organism evidence="3 4">
    <name type="scientific">Fulvimarina endophytica</name>
    <dbReference type="NCBI Taxonomy" id="2293836"/>
    <lineage>
        <taxon>Bacteria</taxon>
        <taxon>Pseudomonadati</taxon>
        <taxon>Pseudomonadota</taxon>
        <taxon>Alphaproteobacteria</taxon>
        <taxon>Hyphomicrobiales</taxon>
        <taxon>Aurantimonadaceae</taxon>
        <taxon>Fulvimarina</taxon>
    </lineage>
</organism>
<dbReference type="Pfam" id="PF18312">
    <property type="entry name" value="ScsC_N"/>
    <property type="match status" value="1"/>
</dbReference>
<dbReference type="EMBL" id="QURL01000007">
    <property type="protein sequence ID" value="RFC62343.1"/>
    <property type="molecule type" value="Genomic_DNA"/>
</dbReference>
<evidence type="ECO:0000313" key="4">
    <source>
        <dbReference type="Proteomes" id="UP000264310"/>
    </source>
</evidence>
<dbReference type="PANTHER" id="PTHR35272">
    <property type="entry name" value="THIOL:DISULFIDE INTERCHANGE PROTEIN DSBC-RELATED"/>
    <property type="match status" value="1"/>
</dbReference>
<dbReference type="PANTHER" id="PTHR35272:SF3">
    <property type="entry name" value="THIOL:DISULFIDE INTERCHANGE PROTEIN DSBC"/>
    <property type="match status" value="1"/>
</dbReference>
<evidence type="ECO:0000256" key="1">
    <source>
        <dbReference type="SAM" id="SignalP"/>
    </source>
</evidence>
<evidence type="ECO:0000313" key="3">
    <source>
        <dbReference type="EMBL" id="RFC62343.1"/>
    </source>
</evidence>
<accession>A0A371WZE0</accession>
<dbReference type="InterPro" id="IPR041205">
    <property type="entry name" value="ScsC_N"/>
</dbReference>
<dbReference type="InterPro" id="IPR001853">
    <property type="entry name" value="DSBA-like_thioredoxin_dom"/>
</dbReference>
<dbReference type="InterPro" id="IPR051470">
    <property type="entry name" value="Thiol:disulfide_interchange"/>
</dbReference>
<dbReference type="RefSeq" id="WP_116684284.1">
    <property type="nucleotide sequence ID" value="NZ_QURL01000007.1"/>
</dbReference>